<gene>
    <name evidence="2" type="ORF">FOMMEDRAFT_24246</name>
</gene>
<evidence type="ECO:0000313" key="2">
    <source>
        <dbReference type="EMBL" id="EJC97610.1"/>
    </source>
</evidence>
<dbReference type="RefSeq" id="XP_007272016.1">
    <property type="nucleotide sequence ID" value="XM_007271954.1"/>
</dbReference>
<evidence type="ECO:0000313" key="3">
    <source>
        <dbReference type="Proteomes" id="UP000053630"/>
    </source>
</evidence>
<proteinExistence type="predicted"/>
<dbReference type="AlphaFoldDB" id="R7SGR6"/>
<feature type="compositionally biased region" description="Basic residues" evidence="1">
    <location>
        <begin position="28"/>
        <end position="38"/>
    </location>
</feature>
<organism evidence="2 3">
    <name type="scientific">Fomitiporia mediterranea (strain MF3/22)</name>
    <name type="common">Grapevine white-rot fungus</name>
    <dbReference type="NCBI Taxonomy" id="694068"/>
    <lineage>
        <taxon>Eukaryota</taxon>
        <taxon>Fungi</taxon>
        <taxon>Dikarya</taxon>
        <taxon>Basidiomycota</taxon>
        <taxon>Agaricomycotina</taxon>
        <taxon>Agaricomycetes</taxon>
        <taxon>Hymenochaetales</taxon>
        <taxon>Hymenochaetaceae</taxon>
        <taxon>Fomitiporia</taxon>
    </lineage>
</organism>
<keyword evidence="3" id="KW-1185">Reference proteome</keyword>
<protein>
    <submittedName>
        <fullName evidence="2">Uncharacterized protein</fullName>
    </submittedName>
</protein>
<dbReference type="GeneID" id="18678441"/>
<evidence type="ECO:0000256" key="1">
    <source>
        <dbReference type="SAM" id="MobiDB-lite"/>
    </source>
</evidence>
<dbReference type="EMBL" id="JH717986">
    <property type="protein sequence ID" value="EJC97610.1"/>
    <property type="molecule type" value="Genomic_DNA"/>
</dbReference>
<dbReference type="KEGG" id="fme:FOMMEDRAFT_24246"/>
<sequence>MSSCSTQLNAYHYTYAGPPSRPAAKSPRCQRRRQCRPHLTRLGQSGRIACGVVRDAQPAVFRQARTSHTPIPEWDSAEPDF</sequence>
<accession>R7SGR6</accession>
<name>R7SGR6_FOMME</name>
<reference evidence="3" key="1">
    <citation type="journal article" date="2012" name="Science">
        <title>The Paleozoic origin of enzymatic lignin decomposition reconstructed from 31 fungal genomes.</title>
        <authorList>
            <person name="Floudas D."/>
            <person name="Binder M."/>
            <person name="Riley R."/>
            <person name="Barry K."/>
            <person name="Blanchette R.A."/>
            <person name="Henrissat B."/>
            <person name="Martinez A.T."/>
            <person name="Otillar R."/>
            <person name="Spatafora J.W."/>
            <person name="Yadav J.S."/>
            <person name="Aerts A."/>
            <person name="Benoit I."/>
            <person name="Boyd A."/>
            <person name="Carlson A."/>
            <person name="Copeland A."/>
            <person name="Coutinho P.M."/>
            <person name="de Vries R.P."/>
            <person name="Ferreira P."/>
            <person name="Findley K."/>
            <person name="Foster B."/>
            <person name="Gaskell J."/>
            <person name="Glotzer D."/>
            <person name="Gorecki P."/>
            <person name="Heitman J."/>
            <person name="Hesse C."/>
            <person name="Hori C."/>
            <person name="Igarashi K."/>
            <person name="Jurgens J.A."/>
            <person name="Kallen N."/>
            <person name="Kersten P."/>
            <person name="Kohler A."/>
            <person name="Kuees U."/>
            <person name="Kumar T.K.A."/>
            <person name="Kuo A."/>
            <person name="LaButti K."/>
            <person name="Larrondo L.F."/>
            <person name="Lindquist E."/>
            <person name="Ling A."/>
            <person name="Lombard V."/>
            <person name="Lucas S."/>
            <person name="Lundell T."/>
            <person name="Martin R."/>
            <person name="McLaughlin D.J."/>
            <person name="Morgenstern I."/>
            <person name="Morin E."/>
            <person name="Murat C."/>
            <person name="Nagy L.G."/>
            <person name="Nolan M."/>
            <person name="Ohm R.A."/>
            <person name="Patyshakuliyeva A."/>
            <person name="Rokas A."/>
            <person name="Ruiz-Duenas F.J."/>
            <person name="Sabat G."/>
            <person name="Salamov A."/>
            <person name="Samejima M."/>
            <person name="Schmutz J."/>
            <person name="Slot J.C."/>
            <person name="St John F."/>
            <person name="Stenlid J."/>
            <person name="Sun H."/>
            <person name="Sun S."/>
            <person name="Syed K."/>
            <person name="Tsang A."/>
            <person name="Wiebenga A."/>
            <person name="Young D."/>
            <person name="Pisabarro A."/>
            <person name="Eastwood D.C."/>
            <person name="Martin F."/>
            <person name="Cullen D."/>
            <person name="Grigoriev I.V."/>
            <person name="Hibbett D.S."/>
        </authorList>
    </citation>
    <scope>NUCLEOTIDE SEQUENCE [LARGE SCALE GENOMIC DNA]</scope>
    <source>
        <strain evidence="3">MF3/22</strain>
    </source>
</reference>
<feature type="region of interest" description="Disordered" evidence="1">
    <location>
        <begin position="15"/>
        <end position="38"/>
    </location>
</feature>
<dbReference type="Proteomes" id="UP000053630">
    <property type="component" value="Unassembled WGS sequence"/>
</dbReference>